<protein>
    <submittedName>
        <fullName evidence="1">Transport and Golgi organisation 2</fullName>
    </submittedName>
</protein>
<proteinExistence type="predicted"/>
<dbReference type="Pfam" id="PF05742">
    <property type="entry name" value="TANGO2"/>
    <property type="match status" value="1"/>
</dbReference>
<dbReference type="STRING" id="1299341.SAMN05444005_101670"/>
<evidence type="ECO:0000313" key="1">
    <source>
        <dbReference type="EMBL" id="SEP62908.1"/>
    </source>
</evidence>
<dbReference type="InterPro" id="IPR008551">
    <property type="entry name" value="TANGO2"/>
</dbReference>
<gene>
    <name evidence="1" type="ORF">SAMN05444005_101670</name>
</gene>
<organism evidence="1 2">
    <name type="scientific">Flavobacterium urocaniciphilum</name>
    <dbReference type="NCBI Taxonomy" id="1299341"/>
    <lineage>
        <taxon>Bacteria</taxon>
        <taxon>Pseudomonadati</taxon>
        <taxon>Bacteroidota</taxon>
        <taxon>Flavobacteriia</taxon>
        <taxon>Flavobacteriales</taxon>
        <taxon>Flavobacteriaceae</taxon>
        <taxon>Flavobacterium</taxon>
    </lineage>
</organism>
<accession>A0A1H8ZGP8</accession>
<dbReference type="EMBL" id="FOEI01000001">
    <property type="protein sequence ID" value="SEP62908.1"/>
    <property type="molecule type" value="Genomic_DNA"/>
</dbReference>
<dbReference type="PANTHER" id="PTHR17985:SF8">
    <property type="entry name" value="TRANSPORT AND GOLGI ORGANIZATION PROTEIN 2 HOMOLOG"/>
    <property type="match status" value="1"/>
</dbReference>
<reference evidence="1 2" key="1">
    <citation type="submission" date="2016-10" db="EMBL/GenBank/DDBJ databases">
        <authorList>
            <person name="de Groot N.N."/>
        </authorList>
    </citation>
    <scope>NUCLEOTIDE SEQUENCE [LARGE SCALE GENOMIC DNA]</scope>
    <source>
        <strain evidence="1 2">DSM 27078</strain>
    </source>
</reference>
<sequence length="233" mass="26689">MCTVSFVYANNSFLLTSNRDEKITRPSAIEPKIYQSTTKKIIYPKDAKAGGTWFVVDEFGNTIILLNGGKTKHIAKDKYRMSRGLIVLELMESNAIVSTWKTIDLTDIEPFTLLVLEDKKPFQLQWSGEEKSTLELNANQTYIWSSSTLYSPEIQQQRADWFFKFMSENETISAESMKFFHKHTEPADSKNGLIINRDNLYKTLSVTQAVISTTSIQVNHSDLVQNEEYSITF</sequence>
<name>A0A1H8ZGP8_9FLAO</name>
<dbReference type="OrthoDB" id="4380123at2"/>
<dbReference type="PANTHER" id="PTHR17985">
    <property type="entry name" value="SER/THR-RICH PROTEIN T10 IN DGCR REGION"/>
    <property type="match status" value="1"/>
</dbReference>
<keyword evidence="2" id="KW-1185">Reference proteome</keyword>
<dbReference type="AlphaFoldDB" id="A0A1H8ZGP8"/>
<dbReference type="Proteomes" id="UP000198648">
    <property type="component" value="Unassembled WGS sequence"/>
</dbReference>
<evidence type="ECO:0000313" key="2">
    <source>
        <dbReference type="Proteomes" id="UP000198648"/>
    </source>
</evidence>
<dbReference type="RefSeq" id="WP_091465119.1">
    <property type="nucleotide sequence ID" value="NZ_FOEI01000001.1"/>
</dbReference>